<keyword evidence="4" id="KW-1185">Reference proteome</keyword>
<keyword evidence="3" id="KW-0449">Lipoprotein</keyword>
<evidence type="ECO:0000313" key="3">
    <source>
        <dbReference type="EMBL" id="TCP20084.1"/>
    </source>
</evidence>
<feature type="domain" description="Glycine zipper 2TM" evidence="2">
    <location>
        <begin position="30"/>
        <end position="68"/>
    </location>
</feature>
<dbReference type="GO" id="GO:0019867">
    <property type="term" value="C:outer membrane"/>
    <property type="evidence" value="ECO:0007669"/>
    <property type="project" value="InterPro"/>
</dbReference>
<sequence>MSTRSLLIATSCVAALALGACASNPTNAQIGTGVGAVVGGVVGDAVIGGAVGTIGGAAAGAFIGHEIGEGNDQPPRRNRR</sequence>
<proteinExistence type="predicted"/>
<dbReference type="InterPro" id="IPR008816">
    <property type="entry name" value="Gly_zipper_2TM_dom"/>
</dbReference>
<keyword evidence="1" id="KW-0732">Signal</keyword>
<dbReference type="AlphaFoldDB" id="A0A4R2NG48"/>
<evidence type="ECO:0000256" key="1">
    <source>
        <dbReference type="SAM" id="SignalP"/>
    </source>
</evidence>
<dbReference type="PROSITE" id="PS51257">
    <property type="entry name" value="PROKAR_LIPOPROTEIN"/>
    <property type="match status" value="1"/>
</dbReference>
<feature type="signal peptide" evidence="1">
    <location>
        <begin position="1"/>
        <end position="28"/>
    </location>
</feature>
<dbReference type="EMBL" id="SLXH01000002">
    <property type="protein sequence ID" value="TCP20084.1"/>
    <property type="molecule type" value="Genomic_DNA"/>
</dbReference>
<evidence type="ECO:0000259" key="2">
    <source>
        <dbReference type="Pfam" id="PF05433"/>
    </source>
</evidence>
<accession>A0A4R2NG48</accession>
<organism evidence="3 4">
    <name type="scientific">Simplicispira metamorpha</name>
    <dbReference type="NCBI Taxonomy" id="80881"/>
    <lineage>
        <taxon>Bacteria</taxon>
        <taxon>Pseudomonadati</taxon>
        <taxon>Pseudomonadota</taxon>
        <taxon>Betaproteobacteria</taxon>
        <taxon>Burkholderiales</taxon>
        <taxon>Comamonadaceae</taxon>
        <taxon>Simplicispira</taxon>
    </lineage>
</organism>
<gene>
    <name evidence="3" type="ORF">EV674_10252</name>
</gene>
<dbReference type="Proteomes" id="UP000295182">
    <property type="component" value="Unassembled WGS sequence"/>
</dbReference>
<name>A0A4R2NG48_9BURK</name>
<feature type="chain" id="PRO_5020472282" evidence="1">
    <location>
        <begin position="29"/>
        <end position="80"/>
    </location>
</feature>
<protein>
    <submittedName>
        <fullName evidence="3">Osmotically inducible lipoprotein OsmB</fullName>
    </submittedName>
</protein>
<comment type="caution">
    <text evidence="3">The sequence shown here is derived from an EMBL/GenBank/DDBJ whole genome shotgun (WGS) entry which is preliminary data.</text>
</comment>
<reference evidence="3 4" key="1">
    <citation type="submission" date="2019-03" db="EMBL/GenBank/DDBJ databases">
        <title>Genomic Encyclopedia of Type Strains, Phase IV (KMG-IV): sequencing the most valuable type-strain genomes for metagenomic binning, comparative biology and taxonomic classification.</title>
        <authorList>
            <person name="Goeker M."/>
        </authorList>
    </citation>
    <scope>NUCLEOTIDE SEQUENCE [LARGE SCALE GENOMIC DNA]</scope>
    <source>
        <strain evidence="3 4">DSM 1837</strain>
    </source>
</reference>
<dbReference type="RefSeq" id="WP_119011779.1">
    <property type="nucleotide sequence ID" value="NZ_QXNC01000001.1"/>
</dbReference>
<dbReference type="Pfam" id="PF05433">
    <property type="entry name" value="Rick_17kDa_Anti"/>
    <property type="match status" value="1"/>
</dbReference>
<evidence type="ECO:0000313" key="4">
    <source>
        <dbReference type="Proteomes" id="UP000295182"/>
    </source>
</evidence>